<accession>T0PXJ6</accession>
<feature type="non-terminal residue" evidence="1">
    <location>
        <position position="161"/>
    </location>
</feature>
<evidence type="ECO:0000313" key="1">
    <source>
        <dbReference type="EMBL" id="EQC30264.1"/>
    </source>
</evidence>
<dbReference type="EMBL" id="JH767177">
    <property type="protein sequence ID" value="EQC30264.1"/>
    <property type="molecule type" value="Genomic_DNA"/>
</dbReference>
<evidence type="ECO:0000313" key="2">
    <source>
        <dbReference type="Proteomes" id="UP000030762"/>
    </source>
</evidence>
<gene>
    <name evidence="1" type="ORF">SDRG_12114</name>
</gene>
<reference evidence="1 2" key="1">
    <citation type="submission" date="2012-04" db="EMBL/GenBank/DDBJ databases">
        <title>The Genome Sequence of Saprolegnia declina VS20.</title>
        <authorList>
            <consortium name="The Broad Institute Genome Sequencing Platform"/>
            <person name="Russ C."/>
            <person name="Nusbaum C."/>
            <person name="Tyler B."/>
            <person name="van West P."/>
            <person name="Dieguez-Uribeondo J."/>
            <person name="de Bruijn I."/>
            <person name="Tripathy S."/>
            <person name="Jiang R."/>
            <person name="Young S.K."/>
            <person name="Zeng Q."/>
            <person name="Gargeya S."/>
            <person name="Fitzgerald M."/>
            <person name="Haas B."/>
            <person name="Abouelleil A."/>
            <person name="Alvarado L."/>
            <person name="Arachchi H.M."/>
            <person name="Berlin A."/>
            <person name="Chapman S.B."/>
            <person name="Goldberg J."/>
            <person name="Griggs A."/>
            <person name="Gujja S."/>
            <person name="Hansen M."/>
            <person name="Howarth C."/>
            <person name="Imamovic A."/>
            <person name="Larimer J."/>
            <person name="McCowen C."/>
            <person name="Montmayeur A."/>
            <person name="Murphy C."/>
            <person name="Neiman D."/>
            <person name="Pearson M."/>
            <person name="Priest M."/>
            <person name="Roberts A."/>
            <person name="Saif S."/>
            <person name="Shea T."/>
            <person name="Sisk P."/>
            <person name="Sykes S."/>
            <person name="Wortman J."/>
            <person name="Nusbaum C."/>
            <person name="Birren B."/>
        </authorList>
    </citation>
    <scope>NUCLEOTIDE SEQUENCE [LARGE SCALE GENOMIC DNA]</scope>
    <source>
        <strain evidence="1 2">VS20</strain>
    </source>
</reference>
<organism evidence="1 2">
    <name type="scientific">Saprolegnia diclina (strain VS20)</name>
    <dbReference type="NCBI Taxonomy" id="1156394"/>
    <lineage>
        <taxon>Eukaryota</taxon>
        <taxon>Sar</taxon>
        <taxon>Stramenopiles</taxon>
        <taxon>Oomycota</taxon>
        <taxon>Saprolegniomycetes</taxon>
        <taxon>Saprolegniales</taxon>
        <taxon>Saprolegniaceae</taxon>
        <taxon>Saprolegnia</taxon>
    </lineage>
</organism>
<protein>
    <submittedName>
        <fullName evidence="1">Uncharacterized protein</fullName>
    </submittedName>
</protein>
<dbReference type="VEuPathDB" id="FungiDB:SDRG_12114"/>
<feature type="non-terminal residue" evidence="1">
    <location>
        <position position="1"/>
    </location>
</feature>
<dbReference type="GeneID" id="19952841"/>
<dbReference type="InParanoid" id="T0PXJ6"/>
<keyword evidence="2" id="KW-1185">Reference proteome</keyword>
<proteinExistence type="predicted"/>
<sequence>WAQNDAISCNRVDGIHHVIKHGVRFVAVATPAPIARTSLLELVSAFDAYVTSASGRMAGRAPTLYACAAFEREMHRVLAKYTGTMAEYDVVLHEMWGHRAFRHNLVEVVGPMLLRLDADALQRRFPHVQIALLDMEPAGLRAQWRASFTRRVGPARGVYVA</sequence>
<dbReference type="RefSeq" id="XP_008616396.1">
    <property type="nucleotide sequence ID" value="XM_008618174.1"/>
</dbReference>
<dbReference type="AlphaFoldDB" id="T0PXJ6"/>
<dbReference type="Proteomes" id="UP000030762">
    <property type="component" value="Unassembled WGS sequence"/>
</dbReference>
<name>T0PXJ6_SAPDV</name>